<organism evidence="2 3">
    <name type="scientific">Colletotrichum orchidophilum</name>
    <dbReference type="NCBI Taxonomy" id="1209926"/>
    <lineage>
        <taxon>Eukaryota</taxon>
        <taxon>Fungi</taxon>
        <taxon>Dikarya</taxon>
        <taxon>Ascomycota</taxon>
        <taxon>Pezizomycotina</taxon>
        <taxon>Sordariomycetes</taxon>
        <taxon>Hypocreomycetidae</taxon>
        <taxon>Glomerellales</taxon>
        <taxon>Glomerellaceae</taxon>
        <taxon>Colletotrichum</taxon>
    </lineage>
</organism>
<accession>A0A1G4AQI7</accession>
<feature type="compositionally biased region" description="Polar residues" evidence="1">
    <location>
        <begin position="1"/>
        <end position="17"/>
    </location>
</feature>
<dbReference type="AlphaFoldDB" id="A0A1G4AQI7"/>
<gene>
    <name evidence="2" type="ORF">CORC01_13256</name>
</gene>
<dbReference type="Proteomes" id="UP000176998">
    <property type="component" value="Unassembled WGS sequence"/>
</dbReference>
<name>A0A1G4AQI7_9PEZI</name>
<feature type="region of interest" description="Disordered" evidence="1">
    <location>
        <begin position="1"/>
        <end position="21"/>
    </location>
</feature>
<keyword evidence="3" id="KW-1185">Reference proteome</keyword>
<feature type="compositionally biased region" description="Polar residues" evidence="1">
    <location>
        <begin position="48"/>
        <end position="67"/>
    </location>
</feature>
<protein>
    <submittedName>
        <fullName evidence="2">Uncharacterized protein</fullName>
    </submittedName>
</protein>
<dbReference type="RefSeq" id="XP_022468610.1">
    <property type="nucleotide sequence ID" value="XM_022624873.1"/>
</dbReference>
<dbReference type="GeneID" id="34566383"/>
<evidence type="ECO:0000313" key="2">
    <source>
        <dbReference type="EMBL" id="OHE91437.1"/>
    </source>
</evidence>
<proteinExistence type="predicted"/>
<comment type="caution">
    <text evidence="2">The sequence shown here is derived from an EMBL/GenBank/DDBJ whole genome shotgun (WGS) entry which is preliminary data.</text>
</comment>
<feature type="region of interest" description="Disordered" evidence="1">
    <location>
        <begin position="48"/>
        <end position="88"/>
    </location>
</feature>
<dbReference type="EMBL" id="MJBS01000185">
    <property type="protein sequence ID" value="OHE91437.1"/>
    <property type="molecule type" value="Genomic_DNA"/>
</dbReference>
<evidence type="ECO:0000256" key="1">
    <source>
        <dbReference type="SAM" id="MobiDB-lite"/>
    </source>
</evidence>
<sequence>MSCSPANTIGQGRSITTSRHRRRMIAPLQSGNQKASHAPRPILLAQTSQNSTHPITNTCSASGSRQLQAEDRRDLTPDSGLRPPEYPR</sequence>
<evidence type="ECO:0000313" key="3">
    <source>
        <dbReference type="Proteomes" id="UP000176998"/>
    </source>
</evidence>
<reference evidence="2 3" key="1">
    <citation type="submission" date="2016-09" db="EMBL/GenBank/DDBJ databases">
        <authorList>
            <person name="Capua I."/>
            <person name="De Benedictis P."/>
            <person name="Joannis T."/>
            <person name="Lombin L.H."/>
            <person name="Cattoli G."/>
        </authorList>
    </citation>
    <scope>NUCLEOTIDE SEQUENCE [LARGE SCALE GENOMIC DNA]</scope>
    <source>
        <strain evidence="2 3">IMI 309357</strain>
    </source>
</reference>